<keyword evidence="1" id="KW-0732">Signal</keyword>
<comment type="caution">
    <text evidence="2">The sequence shown here is derived from an EMBL/GenBank/DDBJ whole genome shotgun (WGS) entry which is preliminary data.</text>
</comment>
<dbReference type="STRING" id="246786.GS18_0203160"/>
<evidence type="ECO:0000313" key="3">
    <source>
        <dbReference type="Proteomes" id="UP000028549"/>
    </source>
</evidence>
<dbReference type="OrthoDB" id="2083243at2"/>
<dbReference type="AlphaFoldDB" id="A0A084H2Y4"/>
<reference evidence="2 3" key="1">
    <citation type="journal article" date="2005" name="Int. J. Syst. Evol. Microbiol.">
        <title>Bacillus cibi sp. nov., isolated from jeotgal, a traditional Korean fermented seafood.</title>
        <authorList>
            <person name="Yoon J.H."/>
            <person name="Lee C.H."/>
            <person name="Oh T.K."/>
        </authorList>
    </citation>
    <scope>NUCLEOTIDE SEQUENCE [LARGE SCALE GENOMIC DNA]</scope>
    <source>
        <strain evidence="2 3">DSM 16189</strain>
    </source>
</reference>
<evidence type="ECO:0000313" key="2">
    <source>
        <dbReference type="EMBL" id="KEZ53946.1"/>
    </source>
</evidence>
<feature type="signal peptide" evidence="1">
    <location>
        <begin position="1"/>
        <end position="24"/>
    </location>
</feature>
<organism evidence="2 3">
    <name type="scientific">Metabacillus indicus</name>
    <name type="common">Bacillus indicus</name>
    <dbReference type="NCBI Taxonomy" id="246786"/>
    <lineage>
        <taxon>Bacteria</taxon>
        <taxon>Bacillati</taxon>
        <taxon>Bacillota</taxon>
        <taxon>Bacilli</taxon>
        <taxon>Bacillales</taxon>
        <taxon>Bacillaceae</taxon>
        <taxon>Metabacillus</taxon>
    </lineage>
</organism>
<name>A0A084H2Y4_METID</name>
<dbReference type="RefSeq" id="WP_029281644.1">
    <property type="nucleotide sequence ID" value="NZ_CANLZQ010000002.1"/>
</dbReference>
<accession>A0A084H2Y4</accession>
<gene>
    <name evidence="2" type="ORF">GS18_0203160</name>
</gene>
<protein>
    <submittedName>
        <fullName evidence="2">Uncharacterized protein</fullName>
    </submittedName>
</protein>
<proteinExistence type="predicted"/>
<dbReference type="EMBL" id="JNVC02000001">
    <property type="protein sequence ID" value="KEZ53946.1"/>
    <property type="molecule type" value="Genomic_DNA"/>
</dbReference>
<sequence>MKKQIICFLSIFFLIALPAVKGHAEEKEVKVIDVETGDVVKTAPSTDYYSNELKKAIQSMKGITVKINPLPKKGYLVLIQPVMPFKVENKWFNGIVSEGMIVYSKEDDPRLILFTDENKPLFFEINYSPENLIKTLGVEQP</sequence>
<evidence type="ECO:0000256" key="1">
    <source>
        <dbReference type="SAM" id="SignalP"/>
    </source>
</evidence>
<feature type="chain" id="PRO_5001776293" evidence="1">
    <location>
        <begin position="25"/>
        <end position="141"/>
    </location>
</feature>
<keyword evidence="3" id="KW-1185">Reference proteome</keyword>
<dbReference type="Proteomes" id="UP000028549">
    <property type="component" value="Unassembled WGS sequence"/>
</dbReference>